<feature type="domain" description="Lantibiotic dehydratase N-terminal" evidence="1">
    <location>
        <begin position="71"/>
        <end position="365"/>
    </location>
</feature>
<name>A0A410RR23_CORCK</name>
<accession>A0A410RR23</accession>
<reference evidence="2 3" key="1">
    <citation type="submission" date="2018-12" db="EMBL/GenBank/DDBJ databases">
        <title>Complete Genome Sequence of the Corallopyronin A producing Myxobacterium Corallococcus coralloides B035.</title>
        <authorList>
            <person name="Bouhired S.M."/>
            <person name="Rupp O."/>
            <person name="Blom J."/>
            <person name="Schaeberle T.F."/>
            <person name="Kehraus S."/>
            <person name="Schiefer A."/>
            <person name="Pfarr K."/>
            <person name="Goesmann A."/>
            <person name="Hoerauf A."/>
            <person name="Koenig G.M."/>
        </authorList>
    </citation>
    <scope>NUCLEOTIDE SEQUENCE [LARGE SCALE GENOMIC DNA]</scope>
    <source>
        <strain evidence="2 3">B035</strain>
    </source>
</reference>
<dbReference type="RefSeq" id="WP_128796321.1">
    <property type="nucleotide sequence ID" value="NZ_CP034669.1"/>
</dbReference>
<dbReference type="EMBL" id="CP034669">
    <property type="protein sequence ID" value="QAT84333.1"/>
    <property type="molecule type" value="Genomic_DNA"/>
</dbReference>
<proteinExistence type="predicted"/>
<protein>
    <recommendedName>
        <fullName evidence="1">Lantibiotic dehydratase N-terminal domain-containing protein</fullName>
    </recommendedName>
</protein>
<evidence type="ECO:0000259" key="1">
    <source>
        <dbReference type="Pfam" id="PF04738"/>
    </source>
</evidence>
<dbReference type="Proteomes" id="UP000288758">
    <property type="component" value="Chromosome"/>
</dbReference>
<organism evidence="2 3">
    <name type="scientific">Corallococcus coralloides</name>
    <name type="common">Myxococcus coralloides</name>
    <dbReference type="NCBI Taxonomy" id="184914"/>
    <lineage>
        <taxon>Bacteria</taxon>
        <taxon>Pseudomonadati</taxon>
        <taxon>Myxococcota</taxon>
        <taxon>Myxococcia</taxon>
        <taxon>Myxococcales</taxon>
        <taxon>Cystobacterineae</taxon>
        <taxon>Myxococcaceae</taxon>
        <taxon>Corallococcus</taxon>
    </lineage>
</organism>
<gene>
    <name evidence="2" type="ORF">EJ065_2761</name>
</gene>
<dbReference type="Pfam" id="PF04738">
    <property type="entry name" value="Lant_dehydr_N"/>
    <property type="match status" value="1"/>
</dbReference>
<dbReference type="InterPro" id="IPR006827">
    <property type="entry name" value="Lant_deHydtase_N"/>
</dbReference>
<evidence type="ECO:0000313" key="2">
    <source>
        <dbReference type="EMBL" id="QAT84333.1"/>
    </source>
</evidence>
<dbReference type="AlphaFoldDB" id="A0A410RR23"/>
<sequence length="707" mass="77857">MGSVLTLGDRVVVRAACWPTAALADFAAPDFAPPAGRHALHVPATFAHYEAAYATRLREQRRRLWARTREDAGFMRALALVNPGFCRAVAALHFEETPSKSTRHAETTLYRYLARAVGRTEPNGVWSGTALARWGERTRVVSRPARWAFAPELAPLQALAEARLSREPYRRSGHWRLNETLAPDAEGGWTYLARGPRGLSRRRVRLAPEVGEALGALRGLGPATWDALLSLLASRTPAGTDVAALAEAFARGGLLLGGPRFPTRFVSAWDALRKVAARLSGPDARAWRRCVNRLGRLCRRLETRFEALEAPAVLAAHESARHCVRTLAAALGEPPPELPRAMLRCDLELPFELELGPEVKDALGDSLEQHLGWMEDSGLLGRAHAATRAWLLPAGEGAPWAEIRPPPPLLPAPGLEARERRGLPLGLFFARLTPEAVAARGVFELGAHTSRFWHLWRQRDGGRLDPLHAWLAAQYQRLSDAHGVDWAELAQDFGRSPNTLARPHLTPHVVDVWGCERRRVPLALARFEPTPAGAPLLRVPGRERPLAVRFSSAAHATGDDPLTESLLLTSFRLPPGMVDAKPLSRPGPPAAPGARAGVVARWELKGEALTELRVRHRARRYAAWLALAARHGLPEWLWLSRDGQPPVLVPRDSPLGIECFFEGFDPERHTLTLEGAADDRWLVDERGHGFRAELGVPFVREPHAWSA</sequence>
<evidence type="ECO:0000313" key="3">
    <source>
        <dbReference type="Proteomes" id="UP000288758"/>
    </source>
</evidence>